<evidence type="ECO:0000313" key="1">
    <source>
        <dbReference type="EMBL" id="GFN90720.1"/>
    </source>
</evidence>
<evidence type="ECO:0000313" key="2">
    <source>
        <dbReference type="Proteomes" id="UP000735302"/>
    </source>
</evidence>
<dbReference type="SUPFAM" id="SSF50630">
    <property type="entry name" value="Acid proteases"/>
    <property type="match status" value="1"/>
</dbReference>
<dbReference type="EMBL" id="BLXT01002056">
    <property type="protein sequence ID" value="GFN90720.1"/>
    <property type="molecule type" value="Genomic_DNA"/>
</dbReference>
<protein>
    <submittedName>
        <fullName evidence="1">Pol polyprotein</fullName>
    </submittedName>
</protein>
<comment type="caution">
    <text evidence="1">The sequence shown here is derived from an EMBL/GenBank/DDBJ whole genome shotgun (WGS) entry which is preliminary data.</text>
</comment>
<accession>A0AAV3Z4E6</accession>
<dbReference type="InterPro" id="IPR021109">
    <property type="entry name" value="Peptidase_aspartic_dom_sf"/>
</dbReference>
<dbReference type="Proteomes" id="UP000735302">
    <property type="component" value="Unassembled WGS sequence"/>
</dbReference>
<dbReference type="PANTHER" id="PTHR36943">
    <property type="entry name" value="CCHC-TYPE DOMAIN-CONTAINING PROTEIN"/>
    <property type="match status" value="1"/>
</dbReference>
<sequence>MKVCRRVREVHEESEDEFRIDAAKVDNDESKLWVIKLKIRESIVQFKIGTGADIIFISDKTFRQLMNKPKLKKSRISLTSPGGKLAVAGEFNVTTKMKSKAYKFKVVVVKNSLCNNLLSRKAAVTFLPDPDTEREQALTICITPIRDIVRQYCVPMGISLGPECFQTKMTEYLKGQESCEAIMDEKICLRKDIREAGHSLERCARQN</sequence>
<name>A0AAV3Z4E6_9GAST</name>
<reference evidence="1 2" key="1">
    <citation type="journal article" date="2021" name="Elife">
        <title>Chloroplast acquisition without the gene transfer in kleptoplastic sea slugs, Plakobranchus ocellatus.</title>
        <authorList>
            <person name="Maeda T."/>
            <person name="Takahashi S."/>
            <person name="Yoshida T."/>
            <person name="Shimamura S."/>
            <person name="Takaki Y."/>
            <person name="Nagai Y."/>
            <person name="Toyoda A."/>
            <person name="Suzuki Y."/>
            <person name="Arimoto A."/>
            <person name="Ishii H."/>
            <person name="Satoh N."/>
            <person name="Nishiyama T."/>
            <person name="Hasebe M."/>
            <person name="Maruyama T."/>
            <person name="Minagawa J."/>
            <person name="Obokata J."/>
            <person name="Shigenobu S."/>
        </authorList>
    </citation>
    <scope>NUCLEOTIDE SEQUENCE [LARGE SCALE GENOMIC DNA]</scope>
</reference>
<gene>
    <name evidence="1" type="ORF">PoB_001722600</name>
</gene>
<dbReference type="AlphaFoldDB" id="A0AAV3Z4E6"/>
<dbReference type="PANTHER" id="PTHR36943:SF1">
    <property type="entry name" value="CCHC-TYPE DOMAIN-CONTAINING PROTEIN"/>
    <property type="match status" value="1"/>
</dbReference>
<proteinExistence type="predicted"/>
<keyword evidence="2" id="KW-1185">Reference proteome</keyword>
<organism evidence="1 2">
    <name type="scientific">Plakobranchus ocellatus</name>
    <dbReference type="NCBI Taxonomy" id="259542"/>
    <lineage>
        <taxon>Eukaryota</taxon>
        <taxon>Metazoa</taxon>
        <taxon>Spiralia</taxon>
        <taxon>Lophotrochozoa</taxon>
        <taxon>Mollusca</taxon>
        <taxon>Gastropoda</taxon>
        <taxon>Heterobranchia</taxon>
        <taxon>Euthyneura</taxon>
        <taxon>Panpulmonata</taxon>
        <taxon>Sacoglossa</taxon>
        <taxon>Placobranchoidea</taxon>
        <taxon>Plakobranchidae</taxon>
        <taxon>Plakobranchus</taxon>
    </lineage>
</organism>